<feature type="transmembrane region" description="Helical" evidence="7">
    <location>
        <begin position="56"/>
        <end position="78"/>
    </location>
</feature>
<dbReference type="Proteomes" id="UP001056937">
    <property type="component" value="Chromosome 1"/>
</dbReference>
<dbReference type="PANTHER" id="PTHR34040:SF2">
    <property type="entry name" value="FLAGELLAR BIOSYNTHETIC PROTEIN FLIQ"/>
    <property type="match status" value="1"/>
</dbReference>
<comment type="subcellular location">
    <subcellularLocation>
        <location evidence="1">Cell membrane</location>
        <topology evidence="1">Multi-pass membrane protein</topology>
    </subcellularLocation>
</comment>
<keyword evidence="8" id="KW-0966">Cell projection</keyword>
<dbReference type="PIRSF" id="PIRSF004669">
    <property type="entry name" value="FliQ"/>
    <property type="match status" value="1"/>
</dbReference>
<reference evidence="8" key="1">
    <citation type="journal article" date="2022" name="Toxins">
        <title>Genomic Analysis of Sphingopyxis sp. USTB-05 for Biodegrading Cyanobacterial Hepatotoxins.</title>
        <authorList>
            <person name="Liu C."/>
            <person name="Xu Q."/>
            <person name="Zhao Z."/>
            <person name="Zhang H."/>
            <person name="Liu X."/>
            <person name="Yin C."/>
            <person name="Liu Y."/>
            <person name="Yan H."/>
        </authorList>
    </citation>
    <scope>NUCLEOTIDE SEQUENCE</scope>
    <source>
        <strain evidence="8">NBD5</strain>
    </source>
</reference>
<keyword evidence="9" id="KW-1185">Reference proteome</keyword>
<accession>A0ABY4X531</accession>
<evidence type="ECO:0000256" key="7">
    <source>
        <dbReference type="SAM" id="Phobius"/>
    </source>
</evidence>
<dbReference type="InterPro" id="IPR002191">
    <property type="entry name" value="Bac_export_3"/>
</dbReference>
<comment type="similarity">
    <text evidence="2">Belongs to the FliQ/MopD/SpaQ family.</text>
</comment>
<evidence type="ECO:0000313" key="9">
    <source>
        <dbReference type="Proteomes" id="UP001056937"/>
    </source>
</evidence>
<evidence type="ECO:0000256" key="1">
    <source>
        <dbReference type="ARBA" id="ARBA00004651"/>
    </source>
</evidence>
<keyword evidence="3" id="KW-1003">Cell membrane</keyword>
<name>A0ABY4X531_9SPHN</name>
<dbReference type="RefSeq" id="WP_252165813.1">
    <property type="nucleotide sequence ID" value="NZ_CP084930.1"/>
</dbReference>
<evidence type="ECO:0000256" key="2">
    <source>
        <dbReference type="ARBA" id="ARBA00006156"/>
    </source>
</evidence>
<keyword evidence="5 7" id="KW-1133">Transmembrane helix</keyword>
<evidence type="ECO:0000256" key="3">
    <source>
        <dbReference type="ARBA" id="ARBA00022475"/>
    </source>
</evidence>
<protein>
    <submittedName>
        <fullName evidence="8">Flagellar biosynthetic protein FliQ</fullName>
    </submittedName>
</protein>
<organism evidence="8 9">
    <name type="scientific">Sphingomonas morindae</name>
    <dbReference type="NCBI Taxonomy" id="1541170"/>
    <lineage>
        <taxon>Bacteria</taxon>
        <taxon>Pseudomonadati</taxon>
        <taxon>Pseudomonadota</taxon>
        <taxon>Alphaproteobacteria</taxon>
        <taxon>Sphingomonadales</taxon>
        <taxon>Sphingomonadaceae</taxon>
        <taxon>Sphingomonas</taxon>
    </lineage>
</organism>
<dbReference type="PANTHER" id="PTHR34040">
    <property type="entry name" value="FLAGELLAR BIOSYNTHETIC PROTEIN FLIQ"/>
    <property type="match status" value="1"/>
</dbReference>
<dbReference type="PRINTS" id="PR00952">
    <property type="entry name" value="TYPE3IMQPROT"/>
</dbReference>
<evidence type="ECO:0000313" key="8">
    <source>
        <dbReference type="EMBL" id="USI72004.1"/>
    </source>
</evidence>
<keyword evidence="8" id="KW-0969">Cilium</keyword>
<evidence type="ECO:0000256" key="4">
    <source>
        <dbReference type="ARBA" id="ARBA00022692"/>
    </source>
</evidence>
<sequence length="87" mass="8904">MEAAEAMELARAALLLTGTVAGPLLLTSLIVGVGVGLVQALTQIQEATLTFVPKCLAMAAMLLLLLPMISHALAGFMARVADMIIAG</sequence>
<keyword evidence="6 7" id="KW-0472">Membrane</keyword>
<evidence type="ECO:0000256" key="5">
    <source>
        <dbReference type="ARBA" id="ARBA00022989"/>
    </source>
</evidence>
<dbReference type="EMBL" id="CP084930">
    <property type="protein sequence ID" value="USI72004.1"/>
    <property type="molecule type" value="Genomic_DNA"/>
</dbReference>
<evidence type="ECO:0000256" key="6">
    <source>
        <dbReference type="ARBA" id="ARBA00023136"/>
    </source>
</evidence>
<gene>
    <name evidence="8" type="ORF">LHA26_11870</name>
</gene>
<keyword evidence="4 7" id="KW-0812">Transmembrane</keyword>
<keyword evidence="8" id="KW-0282">Flagellum</keyword>
<proteinExistence type="inferred from homology"/>
<dbReference type="Pfam" id="PF01313">
    <property type="entry name" value="Bac_export_3"/>
    <property type="match status" value="1"/>
</dbReference>